<dbReference type="InterPro" id="IPR011042">
    <property type="entry name" value="6-blade_b-propeller_TolB-like"/>
</dbReference>
<name>A0A0C2DBZ3_9BACT</name>
<comment type="caution">
    <text evidence="2">The sequence shown here is derived from an EMBL/GenBank/DDBJ whole genome shotgun (WGS) entry which is preliminary data.</text>
</comment>
<dbReference type="InterPro" id="IPR013658">
    <property type="entry name" value="SGL"/>
</dbReference>
<evidence type="ECO:0000313" key="3">
    <source>
        <dbReference type="Proteomes" id="UP000031599"/>
    </source>
</evidence>
<proteinExistence type="predicted"/>
<organism evidence="2 3">
    <name type="scientific">Enhygromyxa salina</name>
    <dbReference type="NCBI Taxonomy" id="215803"/>
    <lineage>
        <taxon>Bacteria</taxon>
        <taxon>Pseudomonadati</taxon>
        <taxon>Myxococcota</taxon>
        <taxon>Polyangia</taxon>
        <taxon>Nannocystales</taxon>
        <taxon>Nannocystaceae</taxon>
        <taxon>Enhygromyxa</taxon>
    </lineage>
</organism>
<dbReference type="AlphaFoldDB" id="A0A0C2DBZ3"/>
<dbReference type="PANTHER" id="PTHR47064:SF2">
    <property type="entry name" value="SMP-30_GLUCONOLACTONASE_LRE-LIKE REGION DOMAIN-CONTAINING PROTEIN-RELATED"/>
    <property type="match status" value="1"/>
</dbReference>
<dbReference type="EMBL" id="JMCC02000028">
    <property type="protein sequence ID" value="KIG17217.1"/>
    <property type="molecule type" value="Genomic_DNA"/>
</dbReference>
<reference evidence="2 3" key="1">
    <citation type="submission" date="2014-12" db="EMBL/GenBank/DDBJ databases">
        <title>Genome assembly of Enhygromyxa salina DSM 15201.</title>
        <authorList>
            <person name="Sharma G."/>
            <person name="Subramanian S."/>
        </authorList>
    </citation>
    <scope>NUCLEOTIDE SEQUENCE [LARGE SCALE GENOMIC DNA]</scope>
    <source>
        <strain evidence="2 3">DSM 15201</strain>
    </source>
</reference>
<dbReference type="InterPro" id="IPR052988">
    <property type="entry name" value="Oryzine_lactonohydrolase"/>
</dbReference>
<evidence type="ECO:0000259" key="1">
    <source>
        <dbReference type="Pfam" id="PF08450"/>
    </source>
</evidence>
<dbReference type="PANTHER" id="PTHR47064">
    <property type="entry name" value="PUTATIVE (AFU_ORTHOLOGUE AFUA_1G08990)-RELATED"/>
    <property type="match status" value="1"/>
</dbReference>
<dbReference type="Proteomes" id="UP000031599">
    <property type="component" value="Unassembled WGS sequence"/>
</dbReference>
<sequence>MRIYDPGFLAVLGDGAKVEELVQTNAHEGPVYLDGALYFTTVPVDVSIPIEGFKQVAIRRLDLDSGQLHTVREPSNMANGMTLDRAGNLIICEQGTKTTPAAISRLNPRTNEYTKLVEEWFGLPFNSPNDVVVRRDGSIWFTDPSYGFVQGFKPAPLLGNFVYRFEPESQRLSVVADNFNRPNGLAFSPDETILYINDSGAAQGAGPYQPQLPHHIRAFEVSAGGEHLEQDRLITVVTPGIPDGLKVDSAGRIYSSAGNGVQVYSPDGRMLGLIEVPGVANFTFGGPNNDTIYMMADTAIWSAKLSATGA</sequence>
<dbReference type="Gene3D" id="2.120.10.30">
    <property type="entry name" value="TolB, C-terminal domain"/>
    <property type="match status" value="1"/>
</dbReference>
<accession>A0A0C2DBZ3</accession>
<evidence type="ECO:0000313" key="2">
    <source>
        <dbReference type="EMBL" id="KIG17217.1"/>
    </source>
</evidence>
<dbReference type="Pfam" id="PF08450">
    <property type="entry name" value="SGL"/>
    <property type="match status" value="1"/>
</dbReference>
<dbReference type="SUPFAM" id="SSF63829">
    <property type="entry name" value="Calcium-dependent phosphotriesterase"/>
    <property type="match status" value="1"/>
</dbReference>
<protein>
    <submittedName>
        <fullName evidence="2">Gluconolactonase</fullName>
    </submittedName>
</protein>
<gene>
    <name evidence="2" type="ORF">DB30_03530</name>
</gene>
<feature type="domain" description="SMP-30/Gluconolactonase/LRE-like region" evidence="1">
    <location>
        <begin position="28"/>
        <end position="295"/>
    </location>
</feature>